<dbReference type="STRING" id="1515746.HR45_08570"/>
<dbReference type="PROSITE" id="PS00775">
    <property type="entry name" value="GLYCOSYL_HYDROL_F3"/>
    <property type="match status" value="1"/>
</dbReference>
<accession>A0A094LRU4</accession>
<evidence type="ECO:0000256" key="5">
    <source>
        <dbReference type="RuleBase" id="RU361161"/>
    </source>
</evidence>
<protein>
    <submittedName>
        <fullName evidence="7">Glycosyl hydrolase family 3</fullName>
    </submittedName>
</protein>
<evidence type="ECO:0000313" key="8">
    <source>
        <dbReference type="Proteomes" id="UP000029264"/>
    </source>
</evidence>
<dbReference type="InterPro" id="IPR050288">
    <property type="entry name" value="Cellulose_deg_GH3"/>
</dbReference>
<dbReference type="Pfam" id="PF01915">
    <property type="entry name" value="Glyco_hydro_3_C"/>
    <property type="match status" value="1"/>
</dbReference>
<dbReference type="InterPro" id="IPR013783">
    <property type="entry name" value="Ig-like_fold"/>
</dbReference>
<evidence type="ECO:0000256" key="3">
    <source>
        <dbReference type="ARBA" id="ARBA00023277"/>
    </source>
</evidence>
<evidence type="ECO:0000256" key="1">
    <source>
        <dbReference type="ARBA" id="ARBA00005336"/>
    </source>
</evidence>
<name>A0A094LRU4_9GAMM</name>
<organism evidence="7 8">
    <name type="scientific">Shewanella mangrovi</name>
    <dbReference type="NCBI Taxonomy" id="1515746"/>
    <lineage>
        <taxon>Bacteria</taxon>
        <taxon>Pseudomonadati</taxon>
        <taxon>Pseudomonadota</taxon>
        <taxon>Gammaproteobacteria</taxon>
        <taxon>Alteromonadales</taxon>
        <taxon>Shewanellaceae</taxon>
        <taxon>Shewanella</taxon>
    </lineage>
</organism>
<dbReference type="Gene3D" id="3.40.50.1700">
    <property type="entry name" value="Glycoside hydrolase family 3 C-terminal domain"/>
    <property type="match status" value="1"/>
</dbReference>
<reference evidence="7 8" key="1">
    <citation type="submission" date="2014-06" db="EMBL/GenBank/DDBJ databases">
        <title>Shewanella sp. YQH10.</title>
        <authorList>
            <person name="Liu Y."/>
            <person name="Zeng R."/>
        </authorList>
    </citation>
    <scope>NUCLEOTIDE SEQUENCE [LARGE SCALE GENOMIC DNA]</scope>
    <source>
        <strain evidence="7 8">YQH10</strain>
    </source>
</reference>
<dbReference type="EMBL" id="JPEO01000004">
    <property type="protein sequence ID" value="KFZ37888.1"/>
    <property type="molecule type" value="Genomic_DNA"/>
</dbReference>
<keyword evidence="2 5" id="KW-0378">Hydrolase</keyword>
<dbReference type="Proteomes" id="UP000029264">
    <property type="component" value="Unassembled WGS sequence"/>
</dbReference>
<dbReference type="RefSeq" id="WP_037441825.1">
    <property type="nucleotide sequence ID" value="NZ_JPEO01000004.1"/>
</dbReference>
<dbReference type="GO" id="GO:0004553">
    <property type="term" value="F:hydrolase activity, hydrolyzing O-glycosyl compounds"/>
    <property type="evidence" value="ECO:0007669"/>
    <property type="project" value="InterPro"/>
</dbReference>
<feature type="domain" description="Fibronectin type III-like" evidence="6">
    <location>
        <begin position="707"/>
        <end position="778"/>
    </location>
</feature>
<dbReference type="GO" id="GO:0005975">
    <property type="term" value="P:carbohydrate metabolic process"/>
    <property type="evidence" value="ECO:0007669"/>
    <property type="project" value="InterPro"/>
</dbReference>
<evidence type="ECO:0000256" key="4">
    <source>
        <dbReference type="ARBA" id="ARBA00023295"/>
    </source>
</evidence>
<dbReference type="SUPFAM" id="SSF52279">
    <property type="entry name" value="Beta-D-glucan exohydrolase, C-terminal domain"/>
    <property type="match status" value="1"/>
</dbReference>
<dbReference type="eggNOG" id="COG1472">
    <property type="taxonomic scope" value="Bacteria"/>
</dbReference>
<proteinExistence type="inferred from homology"/>
<evidence type="ECO:0000259" key="6">
    <source>
        <dbReference type="SMART" id="SM01217"/>
    </source>
</evidence>
<dbReference type="Pfam" id="PF14310">
    <property type="entry name" value="Fn3-like"/>
    <property type="match status" value="1"/>
</dbReference>
<comment type="similarity">
    <text evidence="1 5">Belongs to the glycosyl hydrolase 3 family.</text>
</comment>
<dbReference type="InterPro" id="IPR002772">
    <property type="entry name" value="Glyco_hydro_3_C"/>
</dbReference>
<keyword evidence="3" id="KW-0119">Carbohydrate metabolism</keyword>
<dbReference type="InterPro" id="IPR017853">
    <property type="entry name" value="GH"/>
</dbReference>
<dbReference type="Gene3D" id="2.60.40.10">
    <property type="entry name" value="Immunoglobulins"/>
    <property type="match status" value="1"/>
</dbReference>
<dbReference type="InterPro" id="IPR036881">
    <property type="entry name" value="Glyco_hydro_3_C_sf"/>
</dbReference>
<gene>
    <name evidence="7" type="ORF">HR45_08570</name>
</gene>
<dbReference type="InterPro" id="IPR036962">
    <property type="entry name" value="Glyco_hydro_3_N_sf"/>
</dbReference>
<dbReference type="AlphaFoldDB" id="A0A094LRU4"/>
<dbReference type="InterPro" id="IPR001764">
    <property type="entry name" value="Glyco_hydro_3_N"/>
</dbReference>
<keyword evidence="4 5" id="KW-0326">Glycosidase</keyword>
<dbReference type="PANTHER" id="PTHR42715:SF10">
    <property type="entry name" value="BETA-GLUCOSIDASE"/>
    <property type="match status" value="1"/>
</dbReference>
<evidence type="ECO:0000256" key="2">
    <source>
        <dbReference type="ARBA" id="ARBA00022801"/>
    </source>
</evidence>
<comment type="caution">
    <text evidence="7">The sequence shown here is derived from an EMBL/GenBank/DDBJ whole genome shotgun (WGS) entry which is preliminary data.</text>
</comment>
<dbReference type="Pfam" id="PF00933">
    <property type="entry name" value="Glyco_hydro_3"/>
    <property type="match status" value="1"/>
</dbReference>
<keyword evidence="8" id="KW-1185">Reference proteome</keyword>
<dbReference type="SMART" id="SM01217">
    <property type="entry name" value="Fn3_like"/>
    <property type="match status" value="1"/>
</dbReference>
<dbReference type="InterPro" id="IPR019800">
    <property type="entry name" value="Glyco_hydro_3_AS"/>
</dbReference>
<dbReference type="Gene3D" id="3.20.20.300">
    <property type="entry name" value="Glycoside hydrolase, family 3, N-terminal domain"/>
    <property type="match status" value="1"/>
</dbReference>
<dbReference type="PANTHER" id="PTHR42715">
    <property type="entry name" value="BETA-GLUCOSIDASE"/>
    <property type="match status" value="1"/>
</dbReference>
<dbReference type="InterPro" id="IPR026891">
    <property type="entry name" value="Fn3-like"/>
</dbReference>
<sequence>MSQFKKSLTCAAVALGMASQTGFCMETDTAPTTQPQSSQYQQTENAYRQQAKALLAKMSLDEKLDLLAGPGMDLTTYAGNPAKNLDPKLAVEGVAGYINGVKNNHIDIPAIKLADGPAGLRIKPTRDGTEQTFYATSWPIGSLLASSWDTDMVEAVGKAEGDEVKRYGVDFLLAPGMNIQRNPLLGRNFEYYSEDPVIAGKMAAALVRGVQSNGVGATIKHFAANNAETNRFFSDSIVEPRVLRELYLRGFQIAVTEAQPWAVMSSYNLLNGKYTGQRKDLLTDVLRNEWGFNGLVMSDWFASNVYGLATDFKRYITDADHHSAAMQIKAGNDLIEPGGLKDDLQASYKSGELTDADIDRSALAILTQIQKTPSFKHLPYDNNPDLDAHAKLARQAAADGMVLLKNAAHALPYAAGSKLASFGTVQINTLKGGTGSGEVNSAQATTIAEGLAEQFKVNPQVSAYYQSYWQQNKHDQQGLLSKFPMAEEPAVAGNSELQQLIANAAKTDDAAIFTIGRQAGEGEDRTNSRGDYLLSEHELALIDAVSKAFHAQGKTVTVVLNINGLVDTHEWQDKVDGILLAYMGGQQTGYAVADLLSGKVNPSGKLAQTIPVQYQDVPSAKGFPGQPDKHNPDMNIVNYDDGLLVGYRYYSTKKQPVAYPFGFGLSYTQFSYGDIKVSHNSLNQQGAAGELSVSATIANSGKVAGKEVVELYVAAPQTKLAKPAYELKAFSKTALLPAGKSETVQLKVTSQLLASFDPSRDEWIVEAGDYQLYVAPSADVSKVKPLTIHVDKEIVVSHTTHGALAMVK</sequence>
<dbReference type="SUPFAM" id="SSF51445">
    <property type="entry name" value="(Trans)glycosidases"/>
    <property type="match status" value="1"/>
</dbReference>
<evidence type="ECO:0000313" key="7">
    <source>
        <dbReference type="EMBL" id="KFZ37888.1"/>
    </source>
</evidence>
<dbReference type="PRINTS" id="PR00133">
    <property type="entry name" value="GLHYDRLASE3"/>
</dbReference>